<dbReference type="GO" id="GO:0016020">
    <property type="term" value="C:membrane"/>
    <property type="evidence" value="ECO:0007669"/>
    <property type="project" value="UniProtKB-UniRule"/>
</dbReference>
<feature type="domain" description="OmpA-like" evidence="4">
    <location>
        <begin position="329"/>
        <end position="452"/>
    </location>
</feature>
<protein>
    <recommendedName>
        <fullName evidence="4">OmpA-like domain-containing protein</fullName>
    </recommendedName>
</protein>
<evidence type="ECO:0000256" key="2">
    <source>
        <dbReference type="SAM" id="MobiDB-lite"/>
    </source>
</evidence>
<dbReference type="EMBL" id="HE577327">
    <property type="protein sequence ID" value="CCC96812.1"/>
    <property type="molecule type" value="Genomic_DNA"/>
</dbReference>
<dbReference type="Gene3D" id="1.25.40.590">
    <property type="entry name" value="Type IV / VI secretion system, DotU"/>
    <property type="match status" value="1"/>
</dbReference>
<keyword evidence="6" id="KW-1185">Reference proteome</keyword>
<gene>
    <name evidence="5" type="ORF">AZOBR_30025</name>
</gene>
<dbReference type="InterPro" id="IPR038522">
    <property type="entry name" value="T4/T6SS_DotU_sf"/>
</dbReference>
<dbReference type="PROSITE" id="PS51123">
    <property type="entry name" value="OMPA_2"/>
    <property type="match status" value="1"/>
</dbReference>
<keyword evidence="3" id="KW-1133">Transmembrane helix</keyword>
<dbReference type="Pfam" id="PF09850">
    <property type="entry name" value="DotU"/>
    <property type="match status" value="1"/>
</dbReference>
<dbReference type="InterPro" id="IPR006665">
    <property type="entry name" value="OmpA-like"/>
</dbReference>
<organism evidence="5 6">
    <name type="scientific">Azospirillum baldaniorum</name>
    <dbReference type="NCBI Taxonomy" id="1064539"/>
    <lineage>
        <taxon>Bacteria</taxon>
        <taxon>Pseudomonadati</taxon>
        <taxon>Pseudomonadota</taxon>
        <taxon>Alphaproteobacteria</taxon>
        <taxon>Rhodospirillales</taxon>
        <taxon>Azospirillaceae</taxon>
        <taxon>Azospirillum</taxon>
    </lineage>
</organism>
<dbReference type="NCBIfam" id="NF038228">
    <property type="entry name" value="IcmH_DotU_IVB"/>
    <property type="match status" value="1"/>
</dbReference>
<dbReference type="PANTHER" id="PTHR38033">
    <property type="entry name" value="MEMBRANE PROTEIN-RELATED"/>
    <property type="match status" value="1"/>
</dbReference>
<reference evidence="5 6" key="1">
    <citation type="journal article" date="2011" name="PLoS Genet.">
        <title>Azospirillum genomes reveal transition of bacteria from aquatic to terrestrial environments.</title>
        <authorList>
            <person name="Wisniewski-Dye F."/>
            <person name="Borziak K."/>
            <person name="Khalsa-Moyers G."/>
            <person name="Alexandre G."/>
            <person name="Sukharnikov L.O."/>
            <person name="Wuichet K."/>
            <person name="Hurst G.B."/>
            <person name="McDonald W.H."/>
            <person name="Robertson J.S."/>
            <person name="Barbe V."/>
            <person name="Calteau A."/>
            <person name="Rouy Z."/>
            <person name="Mangenot S."/>
            <person name="Prigent-Combaret C."/>
            <person name="Normand P."/>
            <person name="Boyer M."/>
            <person name="Siguier P."/>
            <person name="Dessaux Y."/>
            <person name="Elmerich C."/>
            <person name="Condemine G."/>
            <person name="Krishnen G."/>
            <person name="Kennedy I."/>
            <person name="Paterson A.H."/>
            <person name="Gonzalez V."/>
            <person name="Mavingui P."/>
            <person name="Zhulin I.B."/>
        </authorList>
    </citation>
    <scope>NUCLEOTIDE SEQUENCE [LARGE SCALE GENOMIC DNA]</scope>
    <source>
        <strain evidence="5 6">Sp245</strain>
    </source>
</reference>
<feature type="transmembrane region" description="Helical" evidence="3">
    <location>
        <begin position="247"/>
        <end position="268"/>
    </location>
</feature>
<dbReference type="NCBIfam" id="TIGR03349">
    <property type="entry name" value="IV_VI_DotU"/>
    <property type="match status" value="1"/>
</dbReference>
<evidence type="ECO:0000313" key="5">
    <source>
        <dbReference type="EMBL" id="CCC96812.1"/>
    </source>
</evidence>
<dbReference type="InterPro" id="IPR017732">
    <property type="entry name" value="T4/T6SS_DotU"/>
</dbReference>
<evidence type="ECO:0000313" key="6">
    <source>
        <dbReference type="Proteomes" id="UP000007319"/>
    </source>
</evidence>
<evidence type="ECO:0000256" key="3">
    <source>
        <dbReference type="SAM" id="Phobius"/>
    </source>
</evidence>
<dbReference type="AlphaFoldDB" id="A0A9P1JNP1"/>
<dbReference type="KEGG" id="abs:AZOBR_30025"/>
<dbReference type="PANTHER" id="PTHR38033:SF1">
    <property type="entry name" value="DOTU FAMILY TYPE IV_VI SECRETION SYSTEM PROTEIN"/>
    <property type="match status" value="1"/>
</dbReference>
<keyword evidence="1 3" id="KW-0472">Membrane</keyword>
<dbReference type="Gene3D" id="3.30.1330.60">
    <property type="entry name" value="OmpA-like domain"/>
    <property type="match status" value="1"/>
</dbReference>
<dbReference type="RefSeq" id="WP_014239129.1">
    <property type="nucleotide sequence ID" value="NC_016617.1"/>
</dbReference>
<proteinExistence type="predicted"/>
<feature type="region of interest" description="Disordered" evidence="2">
    <location>
        <begin position="412"/>
        <end position="452"/>
    </location>
</feature>
<keyword evidence="3" id="KW-0812">Transmembrane</keyword>
<evidence type="ECO:0000256" key="1">
    <source>
        <dbReference type="PROSITE-ProRule" id="PRU00473"/>
    </source>
</evidence>
<feature type="region of interest" description="Disordered" evidence="2">
    <location>
        <begin position="1"/>
        <end position="58"/>
    </location>
</feature>
<accession>A0A9P1JNP1</accession>
<feature type="compositionally biased region" description="Gly residues" evidence="2">
    <location>
        <begin position="1"/>
        <end position="14"/>
    </location>
</feature>
<name>A0A9P1JNP1_9PROT</name>
<sequence>MESDGRFGGGAGLRDGGEFSAESGGGPRALPAFLAAGPAVAPEDRPPAEAPPDQPARLRGALNPLLAAAGPLLDLAGSLRERSGHENPEGLRDVILAEVRRFEEEAAAIGVPPEEVRVARFALCTMLDDVVRATPWGARCRWAREGLAVVVDPGAGGPDRFFDLLDTMLSDPRLHRLELELFYACLSLGFEGKFRDKPRGAHDLAHLRDELFRVLRRLRGERERALSPQWRGVAERFRPLGHVLPPWLAAVAVATLLGGLFLTLSASLGGRADAVVARLGALLPDRPLELVRAVPPPPPSAGPALAVRVTALLQPEIRSGAVAVLAGDDGALVIRIEGAGMFATGSDAIRARYRAVVDRVGQALGPEAGRVVVVAHTDDQTPRGGGLPTPEALTEARAVAVLKILERTLGAEAPDRRRAGRARTAGPQHHAGQPGRQPARRCPPLPRIGRGP</sequence>
<dbReference type="Proteomes" id="UP000007319">
    <property type="component" value="Chromosome"/>
</dbReference>
<dbReference type="InterPro" id="IPR036737">
    <property type="entry name" value="OmpA-like_sf"/>
</dbReference>
<evidence type="ECO:0000259" key="4">
    <source>
        <dbReference type="PROSITE" id="PS51123"/>
    </source>
</evidence>
<dbReference type="SUPFAM" id="SSF103088">
    <property type="entry name" value="OmpA-like"/>
    <property type="match status" value="1"/>
</dbReference>